<protein>
    <submittedName>
        <fullName evidence="1">Uncharacterized protein</fullName>
    </submittedName>
</protein>
<evidence type="ECO:0000313" key="2">
    <source>
        <dbReference type="Proteomes" id="UP001454036"/>
    </source>
</evidence>
<name>A0AAV3QBJ8_LITER</name>
<comment type="caution">
    <text evidence="1">The sequence shown here is derived from an EMBL/GenBank/DDBJ whole genome shotgun (WGS) entry which is preliminary data.</text>
</comment>
<sequence length="125" mass="15092">MDIYAQIQSLSNQLNELCELQNNTSRGGYFNGGQYNNEYPAINSFYAGNQHWDLYYNCHPQNYDHDYPSCSTYEHHEHLEFLQWQKEQEEKTPEKQKMDEIIQLIHRIMKKLLLKINDWTCKVRT</sequence>
<evidence type="ECO:0000313" key="1">
    <source>
        <dbReference type="EMBL" id="GAA0160532.1"/>
    </source>
</evidence>
<reference evidence="1 2" key="1">
    <citation type="submission" date="2024-01" db="EMBL/GenBank/DDBJ databases">
        <title>The complete chloroplast genome sequence of Lithospermum erythrorhizon: insights into the phylogenetic relationship among Boraginaceae species and the maternal lineages of purple gromwells.</title>
        <authorList>
            <person name="Okada T."/>
            <person name="Watanabe K."/>
        </authorList>
    </citation>
    <scope>NUCLEOTIDE SEQUENCE [LARGE SCALE GENOMIC DNA]</scope>
</reference>
<proteinExistence type="predicted"/>
<dbReference type="Proteomes" id="UP001454036">
    <property type="component" value="Unassembled WGS sequence"/>
</dbReference>
<dbReference type="EMBL" id="BAABME010003912">
    <property type="protein sequence ID" value="GAA0160532.1"/>
    <property type="molecule type" value="Genomic_DNA"/>
</dbReference>
<dbReference type="AlphaFoldDB" id="A0AAV3QBJ8"/>
<gene>
    <name evidence="1" type="ORF">LIER_17069</name>
</gene>
<keyword evidence="2" id="KW-1185">Reference proteome</keyword>
<accession>A0AAV3QBJ8</accession>
<organism evidence="1 2">
    <name type="scientific">Lithospermum erythrorhizon</name>
    <name type="common">Purple gromwell</name>
    <name type="synonym">Lithospermum officinale var. erythrorhizon</name>
    <dbReference type="NCBI Taxonomy" id="34254"/>
    <lineage>
        <taxon>Eukaryota</taxon>
        <taxon>Viridiplantae</taxon>
        <taxon>Streptophyta</taxon>
        <taxon>Embryophyta</taxon>
        <taxon>Tracheophyta</taxon>
        <taxon>Spermatophyta</taxon>
        <taxon>Magnoliopsida</taxon>
        <taxon>eudicotyledons</taxon>
        <taxon>Gunneridae</taxon>
        <taxon>Pentapetalae</taxon>
        <taxon>asterids</taxon>
        <taxon>lamiids</taxon>
        <taxon>Boraginales</taxon>
        <taxon>Boraginaceae</taxon>
        <taxon>Boraginoideae</taxon>
        <taxon>Lithospermeae</taxon>
        <taxon>Lithospermum</taxon>
    </lineage>
</organism>